<reference evidence="2 3" key="1">
    <citation type="submission" date="2014-02" db="EMBL/GenBank/DDBJ databases">
        <title>Draft Genome of Hylemonella gracilis isolated from the Niagara River.</title>
        <authorList>
            <person name="Pawlowski D.R."/>
            <person name="Koudelka G.B."/>
        </authorList>
    </citation>
    <scope>NUCLEOTIDE SEQUENCE [LARGE SCALE GENOMIC DNA]</scope>
    <source>
        <strain evidence="2 3">Niagara R</strain>
    </source>
</reference>
<keyword evidence="1" id="KW-0732">Signal</keyword>
<dbReference type="AlphaFoldDB" id="A0A016XLX9"/>
<evidence type="ECO:0000313" key="3">
    <source>
        <dbReference type="Proteomes" id="UP000023268"/>
    </source>
</evidence>
<comment type="caution">
    <text evidence="2">The sequence shown here is derived from an EMBL/GenBank/DDBJ whole genome shotgun (WGS) entry which is preliminary data.</text>
</comment>
<organism evidence="2 3">
    <name type="scientific">Hylemonella gracilis str. Niagara R</name>
    <dbReference type="NCBI Taxonomy" id="1458275"/>
    <lineage>
        <taxon>Bacteria</taxon>
        <taxon>Pseudomonadati</taxon>
        <taxon>Pseudomonadota</taxon>
        <taxon>Betaproteobacteria</taxon>
        <taxon>Burkholderiales</taxon>
        <taxon>Comamonadaceae</taxon>
        <taxon>Hylemonella</taxon>
    </lineage>
</organism>
<dbReference type="PROSITE" id="PS51257">
    <property type="entry name" value="PROKAR_LIPOPROTEIN"/>
    <property type="match status" value="1"/>
</dbReference>
<dbReference type="STRING" id="1458275.AZ34_12665"/>
<sequence>MKKIVVAVASVIVSTAALSQACWQEWEYKDQMIIRAGSCSENVSIPDFERGFCKSRVKSDVLRSGPKCPATVKTKEGTEIVSRPVVAQCLGVKPPLAGGQANTYYYGGADFKSSEPTLKQLCTGFEGKWVDGAR</sequence>
<evidence type="ECO:0000256" key="1">
    <source>
        <dbReference type="SAM" id="SignalP"/>
    </source>
</evidence>
<dbReference type="EMBL" id="JEMG01000001">
    <property type="protein sequence ID" value="EYC52910.1"/>
    <property type="molecule type" value="Genomic_DNA"/>
</dbReference>
<dbReference type="Proteomes" id="UP000023268">
    <property type="component" value="Unassembled WGS sequence"/>
</dbReference>
<feature type="chain" id="PRO_5001491958" description="Lipoprotein" evidence="1">
    <location>
        <begin position="22"/>
        <end position="134"/>
    </location>
</feature>
<evidence type="ECO:0000313" key="2">
    <source>
        <dbReference type="EMBL" id="EYC52910.1"/>
    </source>
</evidence>
<proteinExistence type="predicted"/>
<dbReference type="RefSeq" id="WP_035608521.1">
    <property type="nucleotide sequence ID" value="NZ_JEMG01000001.1"/>
</dbReference>
<gene>
    <name evidence="2" type="ORF">AZ34_12665</name>
</gene>
<accession>A0A016XLX9</accession>
<feature type="signal peptide" evidence="1">
    <location>
        <begin position="1"/>
        <end position="21"/>
    </location>
</feature>
<protein>
    <recommendedName>
        <fullName evidence="4">Lipoprotein</fullName>
    </recommendedName>
</protein>
<name>A0A016XLX9_9BURK</name>
<evidence type="ECO:0008006" key="4">
    <source>
        <dbReference type="Google" id="ProtNLM"/>
    </source>
</evidence>